<evidence type="ECO:0000313" key="1">
    <source>
        <dbReference type="EMBL" id="BAC44503.1"/>
    </source>
</evidence>
<keyword evidence="2" id="KW-1185">Reference proteome</keyword>
<dbReference type="AlphaFoldDB" id="Q8EV57"/>
<dbReference type="KEGG" id="mpe:MYPE7100"/>
<dbReference type="InParanoid" id="Q8EV57"/>
<reference evidence="1 2" key="1">
    <citation type="journal article" date="2002" name="Nucleic Acids Res.">
        <title>The complete genomic sequence of Mycoplasma penetrans, an intracellular bacterial pathogen in humans.</title>
        <authorList>
            <person name="Sasaki Y."/>
            <person name="Ishikawa J."/>
            <person name="Yamashita A."/>
            <person name="Oshima K."/>
            <person name="Kenri T."/>
            <person name="Furuya K."/>
            <person name="Yoshino C."/>
            <person name="Horino A."/>
            <person name="Shiba T."/>
            <person name="Sasaki T."/>
            <person name="Hattori M."/>
        </authorList>
    </citation>
    <scope>NUCLEOTIDE SEQUENCE [LARGE SCALE GENOMIC DNA]</scope>
    <source>
        <strain evidence="1 2">HF-2</strain>
    </source>
</reference>
<protein>
    <submittedName>
        <fullName evidence="1">Transposase for IS150-like insertion sequence element</fullName>
    </submittedName>
</protein>
<name>Q8EV57_MALP2</name>
<dbReference type="EMBL" id="BA000026">
    <property type="protein sequence ID" value="BAC44503.1"/>
    <property type="molecule type" value="Genomic_DNA"/>
</dbReference>
<proteinExistence type="predicted"/>
<organism evidence="1 2">
    <name type="scientific">Malacoplasma penetrans (strain HF-2)</name>
    <name type="common">Mycoplasma penetrans</name>
    <dbReference type="NCBI Taxonomy" id="272633"/>
    <lineage>
        <taxon>Bacteria</taxon>
        <taxon>Bacillati</taxon>
        <taxon>Mycoplasmatota</taxon>
        <taxon>Mycoplasmoidales</taxon>
        <taxon>Mycoplasmoidaceae</taxon>
        <taxon>Malacoplasma</taxon>
    </lineage>
</organism>
<gene>
    <name evidence="1" type="ordered locus">MYPE7100</name>
</gene>
<dbReference type="HOGENOM" id="CLU_2465748_0_0_14"/>
<accession>Q8EV57</accession>
<evidence type="ECO:0000313" key="2">
    <source>
        <dbReference type="Proteomes" id="UP000002522"/>
    </source>
</evidence>
<sequence length="88" mass="10209">MVELEIKLKISLKNSRRIDYKNTKDNTSNLLNQNFEINQDNKVLCSDVTCLKVNNYFIYLSDAIDLRSNLVIDHSISKGNFKFCDGNF</sequence>
<dbReference type="Proteomes" id="UP000002522">
    <property type="component" value="Chromosome"/>
</dbReference>